<accession>A0AAE6X626</accession>
<proteinExistence type="inferred from homology"/>
<evidence type="ECO:0000256" key="1">
    <source>
        <dbReference type="ARBA" id="ARBA00000427"/>
    </source>
</evidence>
<keyword evidence="4" id="KW-0677">Repeat</keyword>
<dbReference type="InterPro" id="IPR008377">
    <property type="entry name" value="Sialidase_trypan"/>
</dbReference>
<evidence type="ECO:0000313" key="8">
    <source>
        <dbReference type="EMBL" id="RPE96246.1"/>
    </source>
</evidence>
<dbReference type="EC" id="3.2.1.18" evidence="3"/>
<sequence length="800" mass="89355">MKNRIFLLSALAASLPLPTLANGFWKSDLNENLTNVAKSIGHEGFHQDTEGKPWPGIGPNGEAAGSLTLPYARIPAMTITDDNKMVVMFDLRWGGSTDHGRIDPGVAISEDGGHTWEKRTAWNFNESKLPLRRAMDPTILHNSIDGSLYVMHGTWSTGSQNWYRDRIAYYRDNVWATTIYKSTDGGYTWNKNAEFSKNINNEVFAKVQKGAGNQTVAFLGGVGSGIVMKDGTLVFPIQTAHLNGIATTIMYSKDNGKTWDMPETTTPVAPNQISLENMVFEIGSKLVMTGREDRLGRDQAKGRWAYYTEDLGKTWNLYEPVNEFSSSTAQPTQGSSIYVTLPNGRRVLLVSKPNGNHDNWARGNLALWMLDAKNPEHKHQVTIIRPGSGNPKGAGYSSLAYKEGNLFVAFEDDGDITVKNLTEYLSTIENKALEWGLPDEISHEIERIQALEYLNKGQKDELIAKMRKANDYAVSQSFVLNQEMKELKVVIENLSLQSKAKTTAMPSKIRAFNEYLDEVSNLTGNESPQFIDYFGIANLENMLNSYFLALDTKLDFSNYVNQAKKLNSYNNDILYSSYDKVFIEYDSMLKNKKYNPSVALGLNTDISENSAVGVFFEQRSKEGKTKTVGLRAKYDNNNNTLSSFVRYRSVKHEDIAGKNNNVDLYLNYARQFAVDNQLTVSPFVGVYGSFSSRTLLDEDVAMNKRFVFGGDVGINIGYQLSGVKVDIRPSVALLNDSSTLSQANYEQNQYEVKSSNLVYGLTTSIEKKFKNVSVGSKIKLQKYGSQSSDVNIGVNLSYNW</sequence>
<evidence type="ECO:0000313" key="9">
    <source>
        <dbReference type="Proteomes" id="UP000276901"/>
    </source>
</evidence>
<reference evidence="8 9" key="2">
    <citation type="submission" date="2018-11" db="EMBL/GenBank/DDBJ databases">
        <title>Genomic Encyclopedia of Type Strains, Phase IV (KMG-IV): sequencing the most valuable type-strain genomes for metagenomic binning, comparative biology and taxonomic classification.</title>
        <authorList>
            <person name="Goeker M."/>
        </authorList>
    </citation>
    <scope>NUCLEOTIDE SEQUENCE [LARGE SCALE GENOMIC DNA]</scope>
    <source>
        <strain evidence="8 9">DSM 25797</strain>
    </source>
</reference>
<protein>
    <recommendedName>
        <fullName evidence="3">exo-alpha-sialidase</fullName>
        <ecNumber evidence="3">3.2.1.18</ecNumber>
    </recommendedName>
</protein>
<dbReference type="GO" id="GO:0005737">
    <property type="term" value="C:cytoplasm"/>
    <property type="evidence" value="ECO:0007669"/>
    <property type="project" value="TreeGrafter"/>
</dbReference>
<evidence type="ECO:0000313" key="7">
    <source>
        <dbReference type="EMBL" id="QIM65318.1"/>
    </source>
</evidence>
<keyword evidence="9" id="KW-1185">Reference proteome</keyword>
<dbReference type="PANTHER" id="PTHR10628">
    <property type="entry name" value="SIALIDASE"/>
    <property type="match status" value="1"/>
</dbReference>
<evidence type="ECO:0000256" key="3">
    <source>
        <dbReference type="ARBA" id="ARBA00012733"/>
    </source>
</evidence>
<feature type="signal peptide" evidence="5">
    <location>
        <begin position="1"/>
        <end position="21"/>
    </location>
</feature>
<evidence type="ECO:0000256" key="5">
    <source>
        <dbReference type="SAM" id="SignalP"/>
    </source>
</evidence>
<reference evidence="7 10" key="1">
    <citation type="submission" date="2016-03" db="EMBL/GenBank/DDBJ databases">
        <authorList>
            <person name="Hansen M.J."/>
            <person name="Bojesen A.M."/>
            <person name="Planet P."/>
        </authorList>
    </citation>
    <scope>NUCLEOTIDE SEQUENCE [LARGE SCALE GENOMIC DNA]</scope>
    <source>
        <strain evidence="7 10">HPA 21</strain>
    </source>
</reference>
<dbReference type="InterPro" id="IPR026856">
    <property type="entry name" value="Sialidase_fam"/>
</dbReference>
<organism evidence="7 10">
    <name type="scientific">Frederiksenia canicola</name>
    <dbReference type="NCBI Taxonomy" id="123824"/>
    <lineage>
        <taxon>Bacteria</taxon>
        <taxon>Pseudomonadati</taxon>
        <taxon>Pseudomonadota</taxon>
        <taxon>Gammaproteobacteria</taxon>
        <taxon>Pasteurellales</taxon>
        <taxon>Pasteurellaceae</taxon>
        <taxon>Frederiksenia</taxon>
    </lineage>
</organism>
<dbReference type="RefSeq" id="WP_123956150.1">
    <property type="nucleotide sequence ID" value="NZ_CP015029.1"/>
</dbReference>
<dbReference type="PANTHER" id="PTHR10628:SF30">
    <property type="entry name" value="EXO-ALPHA-SIALIDASE"/>
    <property type="match status" value="1"/>
</dbReference>
<evidence type="ECO:0000256" key="2">
    <source>
        <dbReference type="ARBA" id="ARBA00009348"/>
    </source>
</evidence>
<dbReference type="PRINTS" id="PR01803">
    <property type="entry name" value="TCSIALIDASE"/>
</dbReference>
<gene>
    <name evidence="7" type="ORF">A4G17_07620</name>
    <name evidence="8" type="ORF">EDC49_0635</name>
</gene>
<evidence type="ECO:0000256" key="4">
    <source>
        <dbReference type="ARBA" id="ARBA00022737"/>
    </source>
</evidence>
<dbReference type="GO" id="GO:0006689">
    <property type="term" value="P:ganglioside catabolic process"/>
    <property type="evidence" value="ECO:0007669"/>
    <property type="project" value="TreeGrafter"/>
</dbReference>
<dbReference type="GO" id="GO:0016020">
    <property type="term" value="C:membrane"/>
    <property type="evidence" value="ECO:0007669"/>
    <property type="project" value="TreeGrafter"/>
</dbReference>
<dbReference type="Proteomes" id="UP000502287">
    <property type="component" value="Chromosome"/>
</dbReference>
<feature type="domain" description="Sialidase" evidence="6">
    <location>
        <begin position="82"/>
        <end position="405"/>
    </location>
</feature>
<dbReference type="CDD" id="cd15482">
    <property type="entry name" value="Sialidase_non-viral"/>
    <property type="match status" value="1"/>
</dbReference>
<name>A0AAE6X626_9PAST</name>
<keyword evidence="5" id="KW-0732">Signal</keyword>
<dbReference type="SUPFAM" id="SSF103515">
    <property type="entry name" value="Autotransporter"/>
    <property type="match status" value="1"/>
</dbReference>
<dbReference type="InterPro" id="IPR011040">
    <property type="entry name" value="Sialidase"/>
</dbReference>
<dbReference type="EMBL" id="CP015029">
    <property type="protein sequence ID" value="QIM65318.1"/>
    <property type="molecule type" value="Genomic_DNA"/>
</dbReference>
<comment type="catalytic activity">
    <reaction evidence="1">
        <text>Hydrolysis of alpha-(2-&gt;3)-, alpha-(2-&gt;6)-, alpha-(2-&gt;8)- glycosidic linkages of terminal sialic acid residues in oligosaccharides, glycoproteins, glycolipids, colominic acid and synthetic substrates.</text>
        <dbReference type="EC" id="3.2.1.18"/>
    </reaction>
</comment>
<dbReference type="InterPro" id="IPR036709">
    <property type="entry name" value="Autotransporte_beta_dom_sf"/>
</dbReference>
<dbReference type="InterPro" id="IPR036278">
    <property type="entry name" value="Sialidase_sf"/>
</dbReference>
<dbReference type="KEGG" id="fcl:A4G17_07620"/>
<dbReference type="Gene3D" id="2.120.10.10">
    <property type="match status" value="1"/>
</dbReference>
<dbReference type="GO" id="GO:0009313">
    <property type="term" value="P:oligosaccharide catabolic process"/>
    <property type="evidence" value="ECO:0007669"/>
    <property type="project" value="TreeGrafter"/>
</dbReference>
<dbReference type="Pfam" id="PF13859">
    <property type="entry name" value="BNR_3"/>
    <property type="match status" value="1"/>
</dbReference>
<dbReference type="Proteomes" id="UP000276901">
    <property type="component" value="Unassembled WGS sequence"/>
</dbReference>
<dbReference type="EMBL" id="RKQT01000001">
    <property type="protein sequence ID" value="RPE96246.1"/>
    <property type="molecule type" value="Genomic_DNA"/>
</dbReference>
<evidence type="ECO:0000259" key="6">
    <source>
        <dbReference type="Pfam" id="PF13859"/>
    </source>
</evidence>
<dbReference type="GO" id="GO:0004308">
    <property type="term" value="F:exo-alpha-sialidase activity"/>
    <property type="evidence" value="ECO:0007669"/>
    <property type="project" value="UniProtKB-EC"/>
</dbReference>
<dbReference type="AlphaFoldDB" id="A0AAE6X626"/>
<evidence type="ECO:0000313" key="10">
    <source>
        <dbReference type="Proteomes" id="UP000502287"/>
    </source>
</evidence>
<comment type="similarity">
    <text evidence="2">Belongs to the glycosyl hydrolase 33 family.</text>
</comment>
<feature type="chain" id="PRO_5042038171" description="exo-alpha-sialidase" evidence="5">
    <location>
        <begin position="22"/>
        <end position="800"/>
    </location>
</feature>
<dbReference type="SUPFAM" id="SSF50939">
    <property type="entry name" value="Sialidases"/>
    <property type="match status" value="1"/>
</dbReference>